<dbReference type="EMBL" id="PP179311">
    <property type="protein sequence ID" value="XAI69658.1"/>
    <property type="molecule type" value="Genomic_DNA"/>
</dbReference>
<protein>
    <submittedName>
        <fullName evidence="1">Uncharacterized protein</fullName>
    </submittedName>
</protein>
<evidence type="ECO:0000313" key="1">
    <source>
        <dbReference type="EMBL" id="XAI69658.1"/>
    </source>
</evidence>
<proteinExistence type="predicted"/>
<sequence length="81" mass="9111">MVTLCGELIIALQLIQAKRGDIVVYLQSDQEGNNYEPVRGASFAYLAKDTWGGGYMYDTVKEALENDNKRNELTDVVLVWP</sequence>
<gene>
    <name evidence="1" type="ORF">Pyxpy02_00175</name>
</gene>
<organism evidence="1">
    <name type="scientific">Pseudomonas phage Pyxpy02</name>
    <dbReference type="NCBI Taxonomy" id="3138547"/>
    <lineage>
        <taxon>Viruses</taxon>
    </lineage>
</organism>
<reference evidence="1" key="1">
    <citation type="journal article" date="2024" name="J. Gen. Virol.">
        <title>Novel phages of Pseudomonas syringae unveil numerous potential auxiliary metabolic genes.</title>
        <authorList>
            <person name="Feltin C."/>
            <person name="Garneau J.R."/>
            <person name="Morris C.E."/>
            <person name="Berard A."/>
            <person name="Torres-Barcelo C."/>
        </authorList>
    </citation>
    <scope>NUCLEOTIDE SEQUENCE</scope>
</reference>
<name>A0AAU6VZM5_9VIRU</name>
<accession>A0AAU6VZM5</accession>